<reference evidence="3" key="1">
    <citation type="journal article" date="2022" name="Int. J. Mol. Sci.">
        <title>Draft Genome of Tanacetum Coccineum: Genomic Comparison of Closely Related Tanacetum-Family Plants.</title>
        <authorList>
            <person name="Yamashiro T."/>
            <person name="Shiraishi A."/>
            <person name="Nakayama K."/>
            <person name="Satake H."/>
        </authorList>
    </citation>
    <scope>NUCLEOTIDE SEQUENCE</scope>
</reference>
<dbReference type="EMBL" id="BQNB010017006">
    <property type="protein sequence ID" value="GJT58300.1"/>
    <property type="molecule type" value="Genomic_DNA"/>
</dbReference>
<protein>
    <submittedName>
        <fullName evidence="3">Retrovirus-related pol polyprotein from transposon TNT 1-94</fullName>
    </submittedName>
</protein>
<comment type="caution">
    <text evidence="3">The sequence shown here is derived from an EMBL/GenBank/DDBJ whole genome shotgun (WGS) entry which is preliminary data.</text>
</comment>
<accession>A0ABQ5F4X6</accession>
<feature type="domain" description="Reverse transcriptase Ty1/copia-type" evidence="2">
    <location>
        <begin position="4"/>
        <end position="84"/>
    </location>
</feature>
<dbReference type="PANTHER" id="PTHR11439:SF442">
    <property type="entry name" value="CYSTEINE-RICH RLK (RECEPTOR-LIKE PROTEIN KINASE) 8"/>
    <property type="match status" value="1"/>
</dbReference>
<organism evidence="3 4">
    <name type="scientific">Tanacetum coccineum</name>
    <dbReference type="NCBI Taxonomy" id="301880"/>
    <lineage>
        <taxon>Eukaryota</taxon>
        <taxon>Viridiplantae</taxon>
        <taxon>Streptophyta</taxon>
        <taxon>Embryophyta</taxon>
        <taxon>Tracheophyta</taxon>
        <taxon>Spermatophyta</taxon>
        <taxon>Magnoliopsida</taxon>
        <taxon>eudicotyledons</taxon>
        <taxon>Gunneridae</taxon>
        <taxon>Pentapetalae</taxon>
        <taxon>asterids</taxon>
        <taxon>campanulids</taxon>
        <taxon>Asterales</taxon>
        <taxon>Asteraceae</taxon>
        <taxon>Asteroideae</taxon>
        <taxon>Anthemideae</taxon>
        <taxon>Anthemidinae</taxon>
        <taxon>Tanacetum</taxon>
    </lineage>
</organism>
<evidence type="ECO:0000256" key="1">
    <source>
        <dbReference type="SAM" id="MobiDB-lite"/>
    </source>
</evidence>
<reference evidence="3" key="2">
    <citation type="submission" date="2022-01" db="EMBL/GenBank/DDBJ databases">
        <authorList>
            <person name="Yamashiro T."/>
            <person name="Shiraishi A."/>
            <person name="Satake H."/>
            <person name="Nakayama K."/>
        </authorList>
    </citation>
    <scope>NUCLEOTIDE SEQUENCE</scope>
</reference>
<evidence type="ECO:0000313" key="3">
    <source>
        <dbReference type="EMBL" id="GJT58300.1"/>
    </source>
</evidence>
<feature type="compositionally biased region" description="Basic and acidic residues" evidence="1">
    <location>
        <begin position="388"/>
        <end position="397"/>
    </location>
</feature>
<name>A0ABQ5F4X6_9ASTR</name>
<evidence type="ECO:0000313" key="4">
    <source>
        <dbReference type="Proteomes" id="UP001151760"/>
    </source>
</evidence>
<sequence>MTIIGTKWVFRNKLDENGIVSRNKARLVAQGYNQQEGIDYDETYAPVARLESIRILLAYACALDFKLFQMDVKSAFLNGFINEEFEMSMMGELNFFLGLQIKQMEDGIFFNQSKYIKEMLKKFGLEESKPMKTPMSSDTKLTKDEECESVDSTKYRGMIGSLLYLTASRPDIMFSVCLCARFQEAPKTSHLEAVKRIFRYIKGTTHLGLWYPKGTDIEIVVYADSDHAGDYVDRKSTSGIYTFLGCLTSWFSKKQTALAISTTEAEYVSAEKACQQALWMKQALIDYDIRLDDVLIMCDNKGVTDLCHKDHVFACLCHMLYCIETSTRYNLAFFILKRMEKTRSKPKELLPYGMLLTRLFKHVVSVFPELAIDLYISHDRVMYPLAPHYERKTQSDRGKKRTHESNASSSSTTLNHPSSSHPLDDTLDKNDDESFHSNSSSPS</sequence>
<feature type="compositionally biased region" description="Basic and acidic residues" evidence="1">
    <location>
        <begin position="422"/>
        <end position="435"/>
    </location>
</feature>
<gene>
    <name evidence="3" type="ORF">Tco_0993354</name>
</gene>
<dbReference type="Proteomes" id="UP001151760">
    <property type="component" value="Unassembled WGS sequence"/>
</dbReference>
<keyword evidence="4" id="KW-1185">Reference proteome</keyword>
<feature type="compositionally biased region" description="Low complexity" evidence="1">
    <location>
        <begin position="408"/>
        <end position="421"/>
    </location>
</feature>
<dbReference type="InterPro" id="IPR013103">
    <property type="entry name" value="RVT_2"/>
</dbReference>
<proteinExistence type="predicted"/>
<feature type="region of interest" description="Disordered" evidence="1">
    <location>
        <begin position="387"/>
        <end position="443"/>
    </location>
</feature>
<dbReference type="PANTHER" id="PTHR11439">
    <property type="entry name" value="GAG-POL-RELATED RETROTRANSPOSON"/>
    <property type="match status" value="1"/>
</dbReference>
<evidence type="ECO:0000259" key="2">
    <source>
        <dbReference type="Pfam" id="PF07727"/>
    </source>
</evidence>
<dbReference type="CDD" id="cd09272">
    <property type="entry name" value="RNase_HI_RT_Ty1"/>
    <property type="match status" value="1"/>
</dbReference>
<dbReference type="Pfam" id="PF07727">
    <property type="entry name" value="RVT_2"/>
    <property type="match status" value="1"/>
</dbReference>